<protein>
    <submittedName>
        <fullName evidence="2">Uncharacterized protein</fullName>
    </submittedName>
</protein>
<keyword evidence="3" id="KW-1185">Reference proteome</keyword>
<dbReference type="EMBL" id="JAFBMS010000054">
    <property type="protein sequence ID" value="KAG9339337.1"/>
    <property type="molecule type" value="Genomic_DNA"/>
</dbReference>
<sequence length="86" mass="9402">MHYGKHPWENSQAQGLRGPSQRHGDRQPFQGPLSASWRTLPPCEVLGQRPGRRTLGASVCTSPCCTCSISLGLLPVMTSDEVPNWS</sequence>
<comment type="caution">
    <text evidence="2">The sequence shown here is derived from an EMBL/GenBank/DDBJ whole genome shotgun (WGS) entry which is preliminary data.</text>
</comment>
<dbReference type="AlphaFoldDB" id="A0A8T2NSK7"/>
<reference evidence="2" key="1">
    <citation type="thesis" date="2021" institute="BYU ScholarsArchive" country="Provo, UT, USA">
        <title>Applications of and Algorithms for Genome Assembly and Genomic Analyses with an Emphasis on Marine Teleosts.</title>
        <authorList>
            <person name="Pickett B.D."/>
        </authorList>
    </citation>
    <scope>NUCLEOTIDE SEQUENCE</scope>
    <source>
        <strain evidence="2">HI-2016</strain>
    </source>
</reference>
<name>A0A8T2NSK7_9TELE</name>
<accession>A0A8T2NSK7</accession>
<gene>
    <name evidence="2" type="ORF">JZ751_023729</name>
</gene>
<dbReference type="OrthoDB" id="10399868at2759"/>
<proteinExistence type="predicted"/>
<evidence type="ECO:0000313" key="2">
    <source>
        <dbReference type="EMBL" id="KAG9339337.1"/>
    </source>
</evidence>
<feature type="region of interest" description="Disordered" evidence="1">
    <location>
        <begin position="1"/>
        <end position="35"/>
    </location>
</feature>
<dbReference type="Proteomes" id="UP000824540">
    <property type="component" value="Unassembled WGS sequence"/>
</dbReference>
<organism evidence="2 3">
    <name type="scientific">Albula glossodonta</name>
    <name type="common">roundjaw bonefish</name>
    <dbReference type="NCBI Taxonomy" id="121402"/>
    <lineage>
        <taxon>Eukaryota</taxon>
        <taxon>Metazoa</taxon>
        <taxon>Chordata</taxon>
        <taxon>Craniata</taxon>
        <taxon>Vertebrata</taxon>
        <taxon>Euteleostomi</taxon>
        <taxon>Actinopterygii</taxon>
        <taxon>Neopterygii</taxon>
        <taxon>Teleostei</taxon>
        <taxon>Albuliformes</taxon>
        <taxon>Albulidae</taxon>
        <taxon>Albula</taxon>
    </lineage>
</organism>
<evidence type="ECO:0000313" key="3">
    <source>
        <dbReference type="Proteomes" id="UP000824540"/>
    </source>
</evidence>
<evidence type="ECO:0000256" key="1">
    <source>
        <dbReference type="SAM" id="MobiDB-lite"/>
    </source>
</evidence>